<sequence>MARRNPNRVQAGGGRASRLPSRDDLLRFIAENPDRAGKREIAKAFGLKGSDRIWLKDMLRELQDEGLLKKKRRRLLRPGALPHVVVLDIFSRDAEGGLLARPAEFDGEDGGPVPLVAIRRQRAGRTPAAGIGDRVLARVFPNGEDEKGPAYSGRVIKVFEKRRRAVLGVFREMADGSFRIEPVERRQPELIVDAAFRGEAREGDLVEVEQVSESRYGLPRAKVLEVVGSIATEKAVSLIAIHAHEIPHIFPESVLKEAEAAKPASMNGREDWRNLPLVTIDPPDAKDHDDAVFAEPDEDEKNPGGVIVTVAIADVAYYVRSDSALDREALRRGNSVYFPDRVVPMLPERISNDLCSLREGEDRPALAVRMRFSAQGRKIGHSFHRVMMRSAARLSYEQAQAAIDGRPDEKAKPLLDTVLRPLWDAYAVLGRGRSAREPLELDLPERKILLKPDGTVDRVIVPPRLDAHRLIEEFMIQANVAAAETLEAARQPVVYRVHDAPSLAKQEALREFLASLGISLARGAALRPSQFNGILARVAGTEHEQLVNEVVLRSQSQAIYAPENIGHFGLNLRRYAHFTSPIRRYADLIIHRALISAKGFGEDGLRPQDAERLEEISALISATERRAMAAERETVDRLVAEHLAGRTGEEFSARISGVTKAGLFVLLPEFGADGFVPISSLGDDYYHFDEVRHALVGQRSGGGYQLGDAVEVRLVEVAPLAGAMRFEMMSDPNRLPGSTRSLHKTRRSIARASRGKERSPGRGRRR</sequence>
<name>A0A9X2X843_9HYPH</name>
<feature type="domain" description="S1 motif" evidence="9">
    <location>
        <begin position="648"/>
        <end position="729"/>
    </location>
</feature>
<organism evidence="10 11">
    <name type="scientific">Chelativorans petroleitrophicus</name>
    <dbReference type="NCBI Taxonomy" id="2975484"/>
    <lineage>
        <taxon>Bacteria</taxon>
        <taxon>Pseudomonadati</taxon>
        <taxon>Pseudomonadota</taxon>
        <taxon>Alphaproteobacteria</taxon>
        <taxon>Hyphomicrobiales</taxon>
        <taxon>Phyllobacteriaceae</taxon>
        <taxon>Chelativorans</taxon>
    </lineage>
</organism>
<keyword evidence="6 7" id="KW-0694">RNA-binding</keyword>
<keyword evidence="5 7" id="KW-0269">Exonuclease</keyword>
<dbReference type="PANTHER" id="PTHR23355:SF9">
    <property type="entry name" value="DIS3-LIKE EXONUCLEASE 2"/>
    <property type="match status" value="1"/>
</dbReference>
<dbReference type="NCBIfam" id="TIGR00358">
    <property type="entry name" value="3_prime_RNase"/>
    <property type="match status" value="1"/>
</dbReference>
<comment type="similarity">
    <text evidence="7">Belongs to the RNR ribonuclease family. RNase R subfamily.</text>
</comment>
<dbReference type="Pfam" id="PF00575">
    <property type="entry name" value="S1"/>
    <property type="match status" value="1"/>
</dbReference>
<dbReference type="GO" id="GO:0008859">
    <property type="term" value="F:exoribonuclease II activity"/>
    <property type="evidence" value="ECO:0007669"/>
    <property type="project" value="UniProtKB-UniRule"/>
</dbReference>
<dbReference type="InterPro" id="IPR011805">
    <property type="entry name" value="RNase_R"/>
</dbReference>
<dbReference type="PROSITE" id="PS50126">
    <property type="entry name" value="S1"/>
    <property type="match status" value="1"/>
</dbReference>
<dbReference type="CDD" id="cd04471">
    <property type="entry name" value="S1_RNase_R"/>
    <property type="match status" value="1"/>
</dbReference>
<protein>
    <recommendedName>
        <fullName evidence="7">Ribonuclease R</fullName>
        <shortName evidence="7">RNase R</shortName>
        <ecNumber evidence="7">3.1.13.1</ecNumber>
    </recommendedName>
</protein>
<dbReference type="EC" id="3.1.13.1" evidence="7"/>
<dbReference type="Pfam" id="PF17876">
    <property type="entry name" value="CSD2"/>
    <property type="match status" value="1"/>
</dbReference>
<evidence type="ECO:0000256" key="2">
    <source>
        <dbReference type="ARBA" id="ARBA00022490"/>
    </source>
</evidence>
<dbReference type="InterPro" id="IPR040476">
    <property type="entry name" value="CSD2"/>
</dbReference>
<dbReference type="Gene3D" id="2.40.50.140">
    <property type="entry name" value="Nucleic acid-binding proteins"/>
    <property type="match status" value="1"/>
</dbReference>
<evidence type="ECO:0000256" key="4">
    <source>
        <dbReference type="ARBA" id="ARBA00022801"/>
    </source>
</evidence>
<reference evidence="10" key="1">
    <citation type="submission" date="2022-08" db="EMBL/GenBank/DDBJ databases">
        <title>Chelativorans sichuanense sp. nov., a paraffin oil-degrading bacterium isolated from a mixture of oil-based drill cuttings and paddy soil.</title>
        <authorList>
            <person name="Yu J."/>
            <person name="Liu H."/>
            <person name="Chen Q."/>
        </authorList>
    </citation>
    <scope>NUCLEOTIDE SEQUENCE</scope>
    <source>
        <strain evidence="10">SCAU 2101</strain>
    </source>
</reference>
<dbReference type="GO" id="GO:0006402">
    <property type="term" value="P:mRNA catabolic process"/>
    <property type="evidence" value="ECO:0007669"/>
    <property type="project" value="TreeGrafter"/>
</dbReference>
<evidence type="ECO:0000256" key="7">
    <source>
        <dbReference type="HAMAP-Rule" id="MF_01895"/>
    </source>
</evidence>
<dbReference type="InterPro" id="IPR003029">
    <property type="entry name" value="S1_domain"/>
</dbReference>
<keyword evidence="2 7" id="KW-0963">Cytoplasm</keyword>
<comment type="function">
    <text evidence="7">3'-5' exoribonuclease that releases 5'-nucleoside monophosphates and is involved in maturation of structured RNAs.</text>
</comment>
<evidence type="ECO:0000313" key="10">
    <source>
        <dbReference type="EMBL" id="MCT8989415.1"/>
    </source>
</evidence>
<dbReference type="Proteomes" id="UP001149009">
    <property type="component" value="Unassembled WGS sequence"/>
</dbReference>
<comment type="caution">
    <text evidence="10">The sequence shown here is derived from an EMBL/GenBank/DDBJ whole genome shotgun (WGS) entry which is preliminary data.</text>
</comment>
<dbReference type="PANTHER" id="PTHR23355">
    <property type="entry name" value="RIBONUCLEASE"/>
    <property type="match status" value="1"/>
</dbReference>
<dbReference type="SMART" id="SM00316">
    <property type="entry name" value="S1"/>
    <property type="match status" value="1"/>
</dbReference>
<dbReference type="EMBL" id="JAODNV010000005">
    <property type="protein sequence ID" value="MCT8989415.1"/>
    <property type="molecule type" value="Genomic_DNA"/>
</dbReference>
<dbReference type="Pfam" id="PF00773">
    <property type="entry name" value="RNB"/>
    <property type="match status" value="1"/>
</dbReference>
<evidence type="ECO:0000256" key="1">
    <source>
        <dbReference type="ARBA" id="ARBA00001849"/>
    </source>
</evidence>
<dbReference type="AlphaFoldDB" id="A0A9X2X843"/>
<dbReference type="SMART" id="SM00955">
    <property type="entry name" value="RNB"/>
    <property type="match status" value="1"/>
</dbReference>
<evidence type="ECO:0000256" key="5">
    <source>
        <dbReference type="ARBA" id="ARBA00022839"/>
    </source>
</evidence>
<dbReference type="InterPro" id="IPR050180">
    <property type="entry name" value="RNR_Ribonuclease"/>
</dbReference>
<dbReference type="InterPro" id="IPR022966">
    <property type="entry name" value="RNase_II/R_CS"/>
</dbReference>
<proteinExistence type="inferred from homology"/>
<gene>
    <name evidence="7 10" type="primary">rnr</name>
    <name evidence="10" type="ORF">NYR54_03760</name>
</gene>
<comment type="catalytic activity">
    <reaction evidence="1 7">
        <text>Exonucleolytic cleavage in the 3'- to 5'-direction to yield nucleoside 5'-phosphates.</text>
        <dbReference type="EC" id="3.1.13.1"/>
    </reaction>
</comment>
<dbReference type="PROSITE" id="PS01175">
    <property type="entry name" value="RIBONUCLEASE_II"/>
    <property type="match status" value="1"/>
</dbReference>
<keyword evidence="3 7" id="KW-0540">Nuclease</keyword>
<evidence type="ECO:0000256" key="3">
    <source>
        <dbReference type="ARBA" id="ARBA00022722"/>
    </source>
</evidence>
<dbReference type="GO" id="GO:0005829">
    <property type="term" value="C:cytosol"/>
    <property type="evidence" value="ECO:0007669"/>
    <property type="project" value="TreeGrafter"/>
</dbReference>
<feature type="region of interest" description="Disordered" evidence="8">
    <location>
        <begin position="1"/>
        <end position="20"/>
    </location>
</feature>
<dbReference type="HAMAP" id="MF_01895">
    <property type="entry name" value="RNase_R"/>
    <property type="match status" value="1"/>
</dbReference>
<evidence type="ECO:0000256" key="8">
    <source>
        <dbReference type="SAM" id="MobiDB-lite"/>
    </source>
</evidence>
<dbReference type="RefSeq" id="WP_261514172.1">
    <property type="nucleotide sequence ID" value="NZ_JAODNV010000005.1"/>
</dbReference>
<accession>A0A9X2X843</accession>
<dbReference type="InterPro" id="IPR012340">
    <property type="entry name" value="NA-bd_OB-fold"/>
</dbReference>
<feature type="region of interest" description="Disordered" evidence="8">
    <location>
        <begin position="729"/>
        <end position="766"/>
    </location>
</feature>
<dbReference type="InterPro" id="IPR004476">
    <property type="entry name" value="RNase_II/RNase_R"/>
</dbReference>
<comment type="subcellular location">
    <subcellularLocation>
        <location evidence="7">Cytoplasm</location>
    </subcellularLocation>
</comment>
<dbReference type="NCBIfam" id="TIGR02063">
    <property type="entry name" value="RNase_R"/>
    <property type="match status" value="1"/>
</dbReference>
<keyword evidence="11" id="KW-1185">Reference proteome</keyword>
<keyword evidence="4 7" id="KW-0378">Hydrolase</keyword>
<evidence type="ECO:0000259" key="9">
    <source>
        <dbReference type="PROSITE" id="PS50126"/>
    </source>
</evidence>
<dbReference type="SUPFAM" id="SSF50249">
    <property type="entry name" value="Nucleic acid-binding proteins"/>
    <property type="match status" value="2"/>
</dbReference>
<dbReference type="GO" id="GO:0003723">
    <property type="term" value="F:RNA binding"/>
    <property type="evidence" value="ECO:0007669"/>
    <property type="project" value="UniProtKB-UniRule"/>
</dbReference>
<evidence type="ECO:0000313" key="11">
    <source>
        <dbReference type="Proteomes" id="UP001149009"/>
    </source>
</evidence>
<dbReference type="InterPro" id="IPR001900">
    <property type="entry name" value="RNase_II/R"/>
</dbReference>
<evidence type="ECO:0000256" key="6">
    <source>
        <dbReference type="ARBA" id="ARBA00022884"/>
    </source>
</evidence>